<evidence type="ECO:0000256" key="3">
    <source>
        <dbReference type="ARBA" id="ARBA00023052"/>
    </source>
</evidence>
<evidence type="ECO:0000256" key="2">
    <source>
        <dbReference type="ARBA" id="ARBA00007131"/>
    </source>
</evidence>
<comment type="caution">
    <text evidence="5">The sequence shown here is derived from an EMBL/GenBank/DDBJ whole genome shotgun (WGS) entry which is preliminary data.</text>
</comment>
<dbReference type="FunFam" id="3.40.50.970:FF:000129">
    <property type="entry name" value="Transketolase"/>
    <property type="match status" value="1"/>
</dbReference>
<accession>A0A0G1X5Z7</accession>
<dbReference type="Proteomes" id="UP000034600">
    <property type="component" value="Unassembled WGS sequence"/>
</dbReference>
<dbReference type="PANTHER" id="PTHR43825">
    <property type="entry name" value="PYRUVATE DEHYDROGENASE E1 COMPONENT"/>
    <property type="match status" value="1"/>
</dbReference>
<dbReference type="InterPro" id="IPR009014">
    <property type="entry name" value="Transketo_C/PFOR_II"/>
</dbReference>
<dbReference type="AlphaFoldDB" id="A0A0G1X5Z7"/>
<dbReference type="InterPro" id="IPR051157">
    <property type="entry name" value="PDH/Transketolase"/>
</dbReference>
<sequence>MRNAFIKILEEEAAKNKDIYFLTGDLGYSVIENYQAKFPKQFLNVGVAEQDLAGIAAGIASTGKIVFMYSLGNFPTIRCLEQVRNDVCYNNLNVKVVTVGGGLHYGALASTHHATEDLAIMRALPNITVVAPGDRAEAELATRAIIRHKGPCYLRLSTENELYKKRPKFKIGEAITVRKGSDVTIISIGGMLKVALDAAEMLKNNKINARVISMHTLKPLDARTILKAARETKCIITIEEHTLMGGLGSAVAEVLAKNGGRVRIQMLGIPDMFSKKIGDRDFLRAHFGLTPQNVAAAARRLMTKGK</sequence>
<reference evidence="5 6" key="1">
    <citation type="journal article" date="2015" name="Nature">
        <title>rRNA introns, odd ribosomes, and small enigmatic genomes across a large radiation of phyla.</title>
        <authorList>
            <person name="Brown C.T."/>
            <person name="Hug L.A."/>
            <person name="Thomas B.C."/>
            <person name="Sharon I."/>
            <person name="Castelle C.J."/>
            <person name="Singh A."/>
            <person name="Wilkins M.J."/>
            <person name="Williams K.H."/>
            <person name="Banfield J.F."/>
        </authorList>
    </citation>
    <scope>NUCLEOTIDE SEQUENCE [LARGE SCALE GENOMIC DNA]</scope>
</reference>
<dbReference type="InterPro" id="IPR005475">
    <property type="entry name" value="Transketolase-like_Pyr-bd"/>
</dbReference>
<dbReference type="InterPro" id="IPR029061">
    <property type="entry name" value="THDP-binding"/>
</dbReference>
<dbReference type="CDD" id="cd07033">
    <property type="entry name" value="TPP_PYR_DXS_TK_like"/>
    <property type="match status" value="1"/>
</dbReference>
<dbReference type="Pfam" id="PF02779">
    <property type="entry name" value="Transket_pyr"/>
    <property type="match status" value="1"/>
</dbReference>
<dbReference type="EMBL" id="LCPO01000035">
    <property type="protein sequence ID" value="KKU98048.1"/>
    <property type="molecule type" value="Genomic_DNA"/>
</dbReference>
<name>A0A0G1X5Z7_9BACT</name>
<dbReference type="Gene3D" id="3.40.50.920">
    <property type="match status" value="1"/>
</dbReference>
<dbReference type="PATRIC" id="fig|1618666.3.peg.637"/>
<dbReference type="Pfam" id="PF02780">
    <property type="entry name" value="Transketolase_C"/>
    <property type="match status" value="1"/>
</dbReference>
<feature type="domain" description="Transketolase-like pyrimidine-binding" evidence="4">
    <location>
        <begin position="1"/>
        <end position="164"/>
    </location>
</feature>
<evidence type="ECO:0000313" key="5">
    <source>
        <dbReference type="EMBL" id="KKU98048.1"/>
    </source>
</evidence>
<dbReference type="SMART" id="SM00861">
    <property type="entry name" value="Transket_pyr"/>
    <property type="match status" value="1"/>
</dbReference>
<comment type="cofactor">
    <cofactor evidence="1">
        <name>thiamine diphosphate</name>
        <dbReference type="ChEBI" id="CHEBI:58937"/>
    </cofactor>
</comment>
<keyword evidence="3" id="KW-0786">Thiamine pyrophosphate</keyword>
<dbReference type="InterPro" id="IPR033248">
    <property type="entry name" value="Transketolase_C"/>
</dbReference>
<protein>
    <recommendedName>
        <fullName evidence="4">Transketolase-like pyrimidine-binding domain-containing protein</fullName>
    </recommendedName>
</protein>
<gene>
    <name evidence="5" type="ORF">UY32_C0035G0005</name>
</gene>
<comment type="similarity">
    <text evidence="2">Belongs to the transketolase family.</text>
</comment>
<organism evidence="5 6">
    <name type="scientific">Candidatus Jorgensenbacteria bacterium GW2011_GWC1_48_8</name>
    <dbReference type="NCBI Taxonomy" id="1618666"/>
    <lineage>
        <taxon>Bacteria</taxon>
        <taxon>Candidatus Joergenseniibacteriota</taxon>
    </lineage>
</organism>
<dbReference type="Gene3D" id="3.40.50.970">
    <property type="match status" value="1"/>
</dbReference>
<evidence type="ECO:0000256" key="1">
    <source>
        <dbReference type="ARBA" id="ARBA00001964"/>
    </source>
</evidence>
<dbReference type="SUPFAM" id="SSF52922">
    <property type="entry name" value="TK C-terminal domain-like"/>
    <property type="match status" value="1"/>
</dbReference>
<evidence type="ECO:0000313" key="6">
    <source>
        <dbReference type="Proteomes" id="UP000034600"/>
    </source>
</evidence>
<proteinExistence type="inferred from homology"/>
<dbReference type="SUPFAM" id="SSF52518">
    <property type="entry name" value="Thiamin diphosphate-binding fold (THDP-binding)"/>
    <property type="match status" value="1"/>
</dbReference>
<evidence type="ECO:0000259" key="4">
    <source>
        <dbReference type="SMART" id="SM00861"/>
    </source>
</evidence>
<dbReference type="PANTHER" id="PTHR43825:SF1">
    <property type="entry name" value="TRANSKETOLASE-LIKE PYRIMIDINE-BINDING DOMAIN-CONTAINING PROTEIN"/>
    <property type="match status" value="1"/>
</dbReference>